<dbReference type="Proteomes" id="UP000790787">
    <property type="component" value="Chromosome 16"/>
</dbReference>
<organism evidence="1 2">
    <name type="scientific">Nicotiana tabacum</name>
    <name type="common">Common tobacco</name>
    <dbReference type="NCBI Taxonomy" id="4097"/>
    <lineage>
        <taxon>Eukaryota</taxon>
        <taxon>Viridiplantae</taxon>
        <taxon>Streptophyta</taxon>
        <taxon>Embryophyta</taxon>
        <taxon>Tracheophyta</taxon>
        <taxon>Spermatophyta</taxon>
        <taxon>Magnoliopsida</taxon>
        <taxon>eudicotyledons</taxon>
        <taxon>Gunneridae</taxon>
        <taxon>Pentapetalae</taxon>
        <taxon>asterids</taxon>
        <taxon>lamiids</taxon>
        <taxon>Solanales</taxon>
        <taxon>Solanaceae</taxon>
        <taxon>Nicotianoideae</taxon>
        <taxon>Nicotianeae</taxon>
        <taxon>Nicotiana</taxon>
    </lineage>
</organism>
<dbReference type="RefSeq" id="XP_075088139.1">
    <property type="nucleotide sequence ID" value="XM_075232038.1"/>
</dbReference>
<keyword evidence="1" id="KW-1185">Reference proteome</keyword>
<name>A0AC58ST73_TOBAC</name>
<evidence type="ECO:0000313" key="2">
    <source>
        <dbReference type="RefSeq" id="XP_075088139.1"/>
    </source>
</evidence>
<proteinExistence type="predicted"/>
<accession>A0AC58ST73</accession>
<sequence>MDMWTSLEQKFGQPNSAKLYYLQKELHGLSHGTNDIATYFTKRKRLWNELDSLKSNMKCNCTCACDGKQLLEKSQEDERLIQFLMGLNEACGQARSNILMMNPLPNINHSYSLILQDENQIDIYVLIL</sequence>
<gene>
    <name evidence="2" type="primary">LOC142170193</name>
</gene>
<reference evidence="2" key="2">
    <citation type="submission" date="2025-08" db="UniProtKB">
        <authorList>
            <consortium name="RefSeq"/>
        </authorList>
    </citation>
    <scope>IDENTIFICATION</scope>
    <source>
        <tissue evidence="2">Leaf</tissue>
    </source>
</reference>
<evidence type="ECO:0000313" key="1">
    <source>
        <dbReference type="Proteomes" id="UP000790787"/>
    </source>
</evidence>
<reference evidence="1" key="1">
    <citation type="journal article" date="2014" name="Nat. Commun.">
        <title>The tobacco genome sequence and its comparison with those of tomato and potato.</title>
        <authorList>
            <person name="Sierro N."/>
            <person name="Battey J.N."/>
            <person name="Ouadi S."/>
            <person name="Bakaher N."/>
            <person name="Bovet L."/>
            <person name="Willig A."/>
            <person name="Goepfert S."/>
            <person name="Peitsch M.C."/>
            <person name="Ivanov N.V."/>
        </authorList>
    </citation>
    <scope>NUCLEOTIDE SEQUENCE [LARGE SCALE GENOMIC DNA]</scope>
</reference>
<protein>
    <submittedName>
        <fullName evidence="2">Uncharacterized protein LOC142170193</fullName>
    </submittedName>
</protein>